<dbReference type="Proteomes" id="UP000276133">
    <property type="component" value="Unassembled WGS sequence"/>
</dbReference>
<organism evidence="1 2">
    <name type="scientific">Brachionus plicatilis</name>
    <name type="common">Marine rotifer</name>
    <name type="synonym">Brachionus muelleri</name>
    <dbReference type="NCBI Taxonomy" id="10195"/>
    <lineage>
        <taxon>Eukaryota</taxon>
        <taxon>Metazoa</taxon>
        <taxon>Spiralia</taxon>
        <taxon>Gnathifera</taxon>
        <taxon>Rotifera</taxon>
        <taxon>Eurotatoria</taxon>
        <taxon>Monogononta</taxon>
        <taxon>Pseudotrocha</taxon>
        <taxon>Ploima</taxon>
        <taxon>Brachionidae</taxon>
        <taxon>Brachionus</taxon>
    </lineage>
</organism>
<gene>
    <name evidence="1" type="ORF">BpHYR1_031931</name>
</gene>
<accession>A0A3M7QUY8</accession>
<sequence length="74" mass="8303">MTCQVLRKASYSRNGQNFQYKEINSKCSKCPKLVFQTTFVSPTAEGAILQTSAVGEIKVALLWKTSFGHLKQNF</sequence>
<dbReference type="AlphaFoldDB" id="A0A3M7QUY8"/>
<evidence type="ECO:0000313" key="1">
    <source>
        <dbReference type="EMBL" id="RNA15180.1"/>
    </source>
</evidence>
<keyword evidence="2" id="KW-1185">Reference proteome</keyword>
<comment type="caution">
    <text evidence="1">The sequence shown here is derived from an EMBL/GenBank/DDBJ whole genome shotgun (WGS) entry which is preliminary data.</text>
</comment>
<dbReference type="EMBL" id="REGN01005021">
    <property type="protein sequence ID" value="RNA15180.1"/>
    <property type="molecule type" value="Genomic_DNA"/>
</dbReference>
<protein>
    <submittedName>
        <fullName evidence="1">Uncharacterized protein</fullName>
    </submittedName>
</protein>
<reference evidence="1 2" key="1">
    <citation type="journal article" date="2018" name="Sci. Rep.">
        <title>Genomic signatures of local adaptation to the degree of environmental predictability in rotifers.</title>
        <authorList>
            <person name="Franch-Gras L."/>
            <person name="Hahn C."/>
            <person name="Garcia-Roger E.M."/>
            <person name="Carmona M.J."/>
            <person name="Serra M."/>
            <person name="Gomez A."/>
        </authorList>
    </citation>
    <scope>NUCLEOTIDE SEQUENCE [LARGE SCALE GENOMIC DNA]</scope>
    <source>
        <strain evidence="1">HYR1</strain>
    </source>
</reference>
<name>A0A3M7QUY8_BRAPC</name>
<proteinExistence type="predicted"/>
<evidence type="ECO:0000313" key="2">
    <source>
        <dbReference type="Proteomes" id="UP000276133"/>
    </source>
</evidence>